<dbReference type="EMBL" id="VTWS01000006">
    <property type="protein sequence ID" value="KAA9349087.1"/>
    <property type="molecule type" value="Genomic_DNA"/>
</dbReference>
<accession>A0A5N1J8V5</accession>
<dbReference type="SUPFAM" id="SSF46689">
    <property type="entry name" value="Homeodomain-like"/>
    <property type="match status" value="1"/>
</dbReference>
<dbReference type="AlphaFoldDB" id="A0A5N1J8V5"/>
<keyword evidence="3" id="KW-0804">Transcription</keyword>
<protein>
    <submittedName>
        <fullName evidence="5">AraC family transcriptional regulator</fullName>
    </submittedName>
</protein>
<dbReference type="InterPro" id="IPR018060">
    <property type="entry name" value="HTH_AraC"/>
</dbReference>
<dbReference type="SMART" id="SM00342">
    <property type="entry name" value="HTH_ARAC"/>
    <property type="match status" value="1"/>
</dbReference>
<reference evidence="5 6" key="1">
    <citation type="submission" date="2019-09" db="EMBL/GenBank/DDBJ databases">
        <title>Genome Sequence of Larkinella sp MA1.</title>
        <authorList>
            <person name="Srinivasan S."/>
        </authorList>
    </citation>
    <scope>NUCLEOTIDE SEQUENCE [LARGE SCALE GENOMIC DNA]</scope>
    <source>
        <strain evidence="5 6">MA1</strain>
    </source>
</reference>
<evidence type="ECO:0000259" key="4">
    <source>
        <dbReference type="PROSITE" id="PS01124"/>
    </source>
</evidence>
<dbReference type="Gene3D" id="1.10.10.60">
    <property type="entry name" value="Homeodomain-like"/>
    <property type="match status" value="2"/>
</dbReference>
<dbReference type="InterPro" id="IPR009057">
    <property type="entry name" value="Homeodomain-like_sf"/>
</dbReference>
<keyword evidence="6" id="KW-1185">Reference proteome</keyword>
<dbReference type="InterPro" id="IPR003313">
    <property type="entry name" value="AraC-bd"/>
</dbReference>
<dbReference type="InterPro" id="IPR014710">
    <property type="entry name" value="RmlC-like_jellyroll"/>
</dbReference>
<dbReference type="Pfam" id="PF12833">
    <property type="entry name" value="HTH_18"/>
    <property type="match status" value="1"/>
</dbReference>
<dbReference type="Pfam" id="PF02311">
    <property type="entry name" value="AraC_binding"/>
    <property type="match status" value="1"/>
</dbReference>
<keyword evidence="2" id="KW-0238">DNA-binding</keyword>
<feature type="domain" description="HTH araC/xylS-type" evidence="4">
    <location>
        <begin position="176"/>
        <end position="276"/>
    </location>
</feature>
<comment type="caution">
    <text evidence="5">The sequence shown here is derived from an EMBL/GenBank/DDBJ whole genome shotgun (WGS) entry which is preliminary data.</text>
</comment>
<proteinExistence type="predicted"/>
<dbReference type="RefSeq" id="WP_150879909.1">
    <property type="nucleotide sequence ID" value="NZ_VTWS01000006.1"/>
</dbReference>
<dbReference type="PROSITE" id="PS01124">
    <property type="entry name" value="HTH_ARAC_FAMILY_2"/>
    <property type="match status" value="1"/>
</dbReference>
<dbReference type="PROSITE" id="PS00041">
    <property type="entry name" value="HTH_ARAC_FAMILY_1"/>
    <property type="match status" value="1"/>
</dbReference>
<dbReference type="Proteomes" id="UP000326344">
    <property type="component" value="Unassembled WGS sequence"/>
</dbReference>
<dbReference type="Gene3D" id="2.60.120.10">
    <property type="entry name" value="Jelly Rolls"/>
    <property type="match status" value="1"/>
</dbReference>
<dbReference type="InterPro" id="IPR018062">
    <property type="entry name" value="HTH_AraC-typ_CS"/>
</dbReference>
<evidence type="ECO:0000313" key="6">
    <source>
        <dbReference type="Proteomes" id="UP000326344"/>
    </source>
</evidence>
<keyword evidence="1" id="KW-0805">Transcription regulation</keyword>
<sequence>MKKESLHEPFEIVCKTLDECPKSEHQHSFFELIYILSGTGRQCINQNQFAYRAGHLFLITPEDCHSFEIETTTQFFFLRFNDIYIQSGALPTGSIQRLEYILQNANHQPGCILKNQPDKGLVQPLIEAIVREYENRDLYNKELIQQLVNTLIVVVARNIARYMPEQVSENTDEKALDILAYIQNTIYEPDKIRAEAVSQHFGISETYLGRYFKKHTAETMQQYITRYRLKLIEARLKHSSMRMTEIARELGFTDESHLNKFFRKQKGCSPTAFRKAGQELQSPGYPA</sequence>
<evidence type="ECO:0000313" key="5">
    <source>
        <dbReference type="EMBL" id="KAA9349087.1"/>
    </source>
</evidence>
<dbReference type="GO" id="GO:0043565">
    <property type="term" value="F:sequence-specific DNA binding"/>
    <property type="evidence" value="ECO:0007669"/>
    <property type="project" value="InterPro"/>
</dbReference>
<evidence type="ECO:0000256" key="1">
    <source>
        <dbReference type="ARBA" id="ARBA00023015"/>
    </source>
</evidence>
<name>A0A5N1J8V5_9BACT</name>
<evidence type="ECO:0000256" key="3">
    <source>
        <dbReference type="ARBA" id="ARBA00023163"/>
    </source>
</evidence>
<organism evidence="5 6">
    <name type="scientific">Larkinella humicola</name>
    <dbReference type="NCBI Taxonomy" id="2607654"/>
    <lineage>
        <taxon>Bacteria</taxon>
        <taxon>Pseudomonadati</taxon>
        <taxon>Bacteroidota</taxon>
        <taxon>Cytophagia</taxon>
        <taxon>Cytophagales</taxon>
        <taxon>Spirosomataceae</taxon>
        <taxon>Larkinella</taxon>
    </lineage>
</organism>
<dbReference type="GO" id="GO:0003700">
    <property type="term" value="F:DNA-binding transcription factor activity"/>
    <property type="evidence" value="ECO:0007669"/>
    <property type="project" value="InterPro"/>
</dbReference>
<dbReference type="SUPFAM" id="SSF51215">
    <property type="entry name" value="Regulatory protein AraC"/>
    <property type="match status" value="1"/>
</dbReference>
<dbReference type="InterPro" id="IPR037923">
    <property type="entry name" value="HTH-like"/>
</dbReference>
<dbReference type="PANTHER" id="PTHR43280:SF2">
    <property type="entry name" value="HTH-TYPE TRANSCRIPTIONAL REGULATOR EXSA"/>
    <property type="match status" value="1"/>
</dbReference>
<gene>
    <name evidence="5" type="ORF">F0P93_22055</name>
</gene>
<dbReference type="PANTHER" id="PTHR43280">
    <property type="entry name" value="ARAC-FAMILY TRANSCRIPTIONAL REGULATOR"/>
    <property type="match status" value="1"/>
</dbReference>
<evidence type="ECO:0000256" key="2">
    <source>
        <dbReference type="ARBA" id="ARBA00023125"/>
    </source>
</evidence>